<sequence length="174" mass="19679">MKPQLQNISIGKLTGVFGLKGELVLRHALGNTGLEGLEKILIKDKAGSLIPWFVTTTRVKNDEEVYLKLEDISTPEAAKPLLQKEVWLSEDDFKKYANRTAPISLLGYTVKDDKQVLGKILEVIEQPHQVLCRLLVHGKEVYIPLHEESLKKVDHKYKNITVRLPEGLLDIYLG</sequence>
<evidence type="ECO:0000313" key="5">
    <source>
        <dbReference type="Proteomes" id="UP000003586"/>
    </source>
</evidence>
<keyword evidence="1" id="KW-0143">Chaperone</keyword>
<feature type="domain" description="RimM N-terminal" evidence="2">
    <location>
        <begin position="10"/>
        <end position="91"/>
    </location>
</feature>
<comment type="subcellular location">
    <subcellularLocation>
        <location evidence="1">Cytoplasm</location>
    </subcellularLocation>
</comment>
<proteinExistence type="inferred from homology"/>
<dbReference type="HOGENOM" id="CLU_077636_4_1_10"/>
<gene>
    <name evidence="1" type="primary">rimM</name>
    <name evidence="4" type="ORF">NIASO_18245</name>
</gene>
<reference evidence="4 5" key="1">
    <citation type="submission" date="2013-12" db="EMBL/GenBank/DDBJ databases">
        <authorList>
            <consortium name="DOE Joint Genome Institute"/>
            <person name="Eisen J."/>
            <person name="Huntemann M."/>
            <person name="Han J."/>
            <person name="Chen A."/>
            <person name="Kyrpides N."/>
            <person name="Mavromatis K."/>
            <person name="Markowitz V."/>
            <person name="Palaniappan K."/>
            <person name="Ivanova N."/>
            <person name="Schaumberg A."/>
            <person name="Pati A."/>
            <person name="Liolios K."/>
            <person name="Nordberg H.P."/>
            <person name="Cantor M.N."/>
            <person name="Hua S.X."/>
            <person name="Woyke T."/>
        </authorList>
    </citation>
    <scope>NUCLEOTIDE SEQUENCE [LARGE SCALE GENOMIC DNA]</scope>
    <source>
        <strain evidence="5">DSM 19437</strain>
    </source>
</reference>
<comment type="subunit">
    <text evidence="1">Binds ribosomal protein uS19.</text>
</comment>
<dbReference type="KEGG" id="nso:NIASO_18245"/>
<dbReference type="Gene3D" id="2.30.30.240">
    <property type="entry name" value="PRC-barrel domain"/>
    <property type="match status" value="1"/>
</dbReference>
<dbReference type="GO" id="GO:0005737">
    <property type="term" value="C:cytoplasm"/>
    <property type="evidence" value="ECO:0007669"/>
    <property type="project" value="UniProtKB-SubCell"/>
</dbReference>
<evidence type="ECO:0000259" key="2">
    <source>
        <dbReference type="Pfam" id="PF01782"/>
    </source>
</evidence>
<dbReference type="OrthoDB" id="9810331at2"/>
<dbReference type="InterPro" id="IPR009000">
    <property type="entry name" value="Transl_B-barrel_sf"/>
</dbReference>
<dbReference type="InterPro" id="IPR036976">
    <property type="entry name" value="RimM_N_sf"/>
</dbReference>
<dbReference type="GO" id="GO:0006364">
    <property type="term" value="P:rRNA processing"/>
    <property type="evidence" value="ECO:0007669"/>
    <property type="project" value="UniProtKB-UniRule"/>
</dbReference>
<dbReference type="HAMAP" id="MF_00014">
    <property type="entry name" value="Ribosome_mat_RimM"/>
    <property type="match status" value="1"/>
</dbReference>
<dbReference type="STRING" id="929713.NIASO_18245"/>
<comment type="similarity">
    <text evidence="1">Belongs to the RimM family.</text>
</comment>
<dbReference type="InterPro" id="IPR056792">
    <property type="entry name" value="PRC_RimM"/>
</dbReference>
<dbReference type="RefSeq" id="WP_008587943.1">
    <property type="nucleotide sequence ID" value="NZ_CP007035.1"/>
</dbReference>
<dbReference type="InterPro" id="IPR002676">
    <property type="entry name" value="RimM_N"/>
</dbReference>
<keyword evidence="1" id="KW-0690">Ribosome biogenesis</keyword>
<dbReference type="Pfam" id="PF24986">
    <property type="entry name" value="PRC_RimM"/>
    <property type="match status" value="1"/>
</dbReference>
<feature type="domain" description="Ribosome maturation factor RimM PRC barrel" evidence="3">
    <location>
        <begin position="104"/>
        <end position="168"/>
    </location>
</feature>
<keyword evidence="5" id="KW-1185">Reference proteome</keyword>
<dbReference type="InterPro" id="IPR011961">
    <property type="entry name" value="RimM"/>
</dbReference>
<dbReference type="SUPFAM" id="SSF50346">
    <property type="entry name" value="PRC-barrel domain"/>
    <property type="match status" value="1"/>
</dbReference>
<keyword evidence="1" id="KW-0698">rRNA processing</keyword>
<evidence type="ECO:0000259" key="3">
    <source>
        <dbReference type="Pfam" id="PF24986"/>
    </source>
</evidence>
<comment type="domain">
    <text evidence="1">The PRC barrel domain binds ribosomal protein uS19.</text>
</comment>
<dbReference type="GO" id="GO:0043022">
    <property type="term" value="F:ribosome binding"/>
    <property type="evidence" value="ECO:0007669"/>
    <property type="project" value="InterPro"/>
</dbReference>
<dbReference type="Proteomes" id="UP000003586">
    <property type="component" value="Chromosome"/>
</dbReference>
<dbReference type="InterPro" id="IPR011033">
    <property type="entry name" value="PRC_barrel-like_sf"/>
</dbReference>
<dbReference type="GO" id="GO:0042274">
    <property type="term" value="P:ribosomal small subunit biogenesis"/>
    <property type="evidence" value="ECO:0007669"/>
    <property type="project" value="UniProtKB-UniRule"/>
</dbReference>
<dbReference type="GO" id="GO:0005840">
    <property type="term" value="C:ribosome"/>
    <property type="evidence" value="ECO:0007669"/>
    <property type="project" value="InterPro"/>
</dbReference>
<organism evidence="4 5">
    <name type="scientific">Niabella soli DSM 19437</name>
    <dbReference type="NCBI Taxonomy" id="929713"/>
    <lineage>
        <taxon>Bacteria</taxon>
        <taxon>Pseudomonadati</taxon>
        <taxon>Bacteroidota</taxon>
        <taxon>Chitinophagia</taxon>
        <taxon>Chitinophagales</taxon>
        <taxon>Chitinophagaceae</taxon>
        <taxon>Niabella</taxon>
    </lineage>
</organism>
<dbReference type="EMBL" id="CP007035">
    <property type="protein sequence ID" value="AHF16589.1"/>
    <property type="molecule type" value="Genomic_DNA"/>
</dbReference>
<dbReference type="Pfam" id="PF01782">
    <property type="entry name" value="RimM"/>
    <property type="match status" value="1"/>
</dbReference>
<comment type="function">
    <text evidence="1">An accessory protein needed during the final step in the assembly of 30S ribosomal subunit, possibly for assembly of the head region. Essential for efficient processing of 16S rRNA. May be needed both before and after RbfA during the maturation of 16S rRNA. It has affinity for free ribosomal 30S subunits but not for 70S ribosomes.</text>
</comment>
<dbReference type="eggNOG" id="COG0806">
    <property type="taxonomic scope" value="Bacteria"/>
</dbReference>
<dbReference type="Gene3D" id="2.40.30.60">
    <property type="entry name" value="RimM"/>
    <property type="match status" value="1"/>
</dbReference>
<dbReference type="AlphaFoldDB" id="W0F540"/>
<keyword evidence="1" id="KW-0963">Cytoplasm</keyword>
<protein>
    <recommendedName>
        <fullName evidence="1">Ribosome maturation factor RimM</fullName>
    </recommendedName>
</protein>
<accession>W0F540</accession>
<name>W0F540_9BACT</name>
<dbReference type="SUPFAM" id="SSF50447">
    <property type="entry name" value="Translation proteins"/>
    <property type="match status" value="1"/>
</dbReference>
<evidence type="ECO:0000256" key="1">
    <source>
        <dbReference type="HAMAP-Rule" id="MF_00014"/>
    </source>
</evidence>
<evidence type="ECO:0000313" key="4">
    <source>
        <dbReference type="EMBL" id="AHF16589.1"/>
    </source>
</evidence>